<organism evidence="2 3">
    <name type="scientific">Myxococcus xanthus</name>
    <dbReference type="NCBI Taxonomy" id="34"/>
    <lineage>
        <taxon>Bacteria</taxon>
        <taxon>Pseudomonadati</taxon>
        <taxon>Myxococcota</taxon>
        <taxon>Myxococcia</taxon>
        <taxon>Myxococcales</taxon>
        <taxon>Cystobacterineae</taxon>
        <taxon>Myxococcaceae</taxon>
        <taxon>Myxococcus</taxon>
    </lineage>
</organism>
<protein>
    <submittedName>
        <fullName evidence="2">Uncharacterized protein</fullName>
    </submittedName>
</protein>
<dbReference type="GO" id="GO:0003677">
    <property type="term" value="F:DNA binding"/>
    <property type="evidence" value="ECO:0007669"/>
    <property type="project" value="InterPro"/>
</dbReference>
<name>A0AAE6FV87_MYXXA</name>
<reference evidence="2 3" key="1">
    <citation type="journal article" date="2019" name="Science">
        <title>Social genes are selection hotspots in kin groups of a soil microbe.</title>
        <authorList>
            <person name="Wielgoss S."/>
            <person name="Wolfensberger R."/>
            <person name="Sun L."/>
            <person name="Fiegna F."/>
            <person name="Velicer G.J."/>
        </authorList>
    </citation>
    <scope>NUCLEOTIDE SEQUENCE [LARGE SCALE GENOMIC DNA]</scope>
    <source>
        <strain evidence="2 3">MC3.5.9c15</strain>
    </source>
</reference>
<dbReference type="AlphaFoldDB" id="A0AAE6FV87"/>
<dbReference type="GO" id="GO:0006310">
    <property type="term" value="P:DNA recombination"/>
    <property type="evidence" value="ECO:0007669"/>
    <property type="project" value="UniProtKB-KW"/>
</dbReference>
<dbReference type="Proteomes" id="UP000320179">
    <property type="component" value="Chromosome"/>
</dbReference>
<gene>
    <name evidence="2" type="ORF">BHS09_01870</name>
</gene>
<dbReference type="InterPro" id="IPR011010">
    <property type="entry name" value="DNA_brk_join_enz"/>
</dbReference>
<sequence>MRVASVVVVEPGGNLRGPYVFCLDDGKPLTAHRMDRPRRRAGIAREMGIIGWHDLRHTYGSHLPMRGVPLK</sequence>
<dbReference type="SUPFAM" id="SSF56349">
    <property type="entry name" value="DNA breaking-rejoining enzymes"/>
    <property type="match status" value="1"/>
</dbReference>
<dbReference type="GO" id="GO:0015074">
    <property type="term" value="P:DNA integration"/>
    <property type="evidence" value="ECO:0007669"/>
    <property type="project" value="InterPro"/>
</dbReference>
<dbReference type="InterPro" id="IPR013762">
    <property type="entry name" value="Integrase-like_cat_sf"/>
</dbReference>
<dbReference type="EMBL" id="CP017174">
    <property type="protein sequence ID" value="QDE65853.1"/>
    <property type="molecule type" value="Genomic_DNA"/>
</dbReference>
<evidence type="ECO:0000313" key="3">
    <source>
        <dbReference type="Proteomes" id="UP000320179"/>
    </source>
</evidence>
<evidence type="ECO:0000313" key="2">
    <source>
        <dbReference type="EMBL" id="QDE65853.1"/>
    </source>
</evidence>
<evidence type="ECO:0000256" key="1">
    <source>
        <dbReference type="ARBA" id="ARBA00023172"/>
    </source>
</evidence>
<accession>A0AAE6FV87</accession>
<proteinExistence type="predicted"/>
<keyword evidence="1" id="KW-0233">DNA recombination</keyword>
<dbReference type="Gene3D" id="1.10.443.10">
    <property type="entry name" value="Intergrase catalytic core"/>
    <property type="match status" value="1"/>
</dbReference>